<dbReference type="InterPro" id="IPR043149">
    <property type="entry name" value="TagF_N"/>
</dbReference>
<accession>A0A7V8FJX3</accession>
<dbReference type="Proteomes" id="UP000487117">
    <property type="component" value="Unassembled WGS sequence"/>
</dbReference>
<comment type="caution">
    <text evidence="1">The sequence shown here is derived from an EMBL/GenBank/DDBJ whole genome shotgun (WGS) entry which is preliminary data.</text>
</comment>
<reference evidence="2" key="1">
    <citation type="journal article" date="2020" name="MBio">
        <title>Horizontal gene transfer to a defensive symbiont with a reduced genome amongst a multipartite beetle microbiome.</title>
        <authorList>
            <person name="Waterworth S.C."/>
            <person name="Florez L.V."/>
            <person name="Rees E.R."/>
            <person name="Hertweck C."/>
            <person name="Kaltenpoth M."/>
            <person name="Kwan J.C."/>
        </authorList>
    </citation>
    <scope>NUCLEOTIDE SEQUENCE [LARGE SCALE GENOMIC DNA]</scope>
</reference>
<evidence type="ECO:0000313" key="2">
    <source>
        <dbReference type="Proteomes" id="UP000487117"/>
    </source>
</evidence>
<evidence type="ECO:0000313" key="1">
    <source>
        <dbReference type="EMBL" id="KAF1017377.1"/>
    </source>
</evidence>
<proteinExistence type="predicted"/>
<dbReference type="EMBL" id="WNDS01000001">
    <property type="protein sequence ID" value="KAF1017377.1"/>
    <property type="molecule type" value="Genomic_DNA"/>
</dbReference>
<gene>
    <name evidence="1" type="ORF">GAK31_00642</name>
</gene>
<dbReference type="AlphaFoldDB" id="A0A7V8FJX3"/>
<protein>
    <submittedName>
        <fullName evidence="1">Uncharacterized protein</fullName>
    </submittedName>
</protein>
<sequence length="124" mass="13449">MSARRFSFGNDYLNKALKLLWFLLLALLAALSRRDQQLWVFGRRSGLGDGPLATLLELRKRCPDVRVVWIAVDAADEAAAAHGISCVRKGSRAAIRLCLTAGTGVMTHGFSDLGGPAIWGARII</sequence>
<dbReference type="Gene3D" id="3.40.50.11820">
    <property type="match status" value="1"/>
</dbReference>
<name>A0A7V8FJX3_STEMA</name>
<organism evidence="1 2">
    <name type="scientific">Stenotrophomonas maltophilia</name>
    <name type="common">Pseudomonas maltophilia</name>
    <name type="synonym">Xanthomonas maltophilia</name>
    <dbReference type="NCBI Taxonomy" id="40324"/>
    <lineage>
        <taxon>Bacteria</taxon>
        <taxon>Pseudomonadati</taxon>
        <taxon>Pseudomonadota</taxon>
        <taxon>Gammaproteobacteria</taxon>
        <taxon>Lysobacterales</taxon>
        <taxon>Lysobacteraceae</taxon>
        <taxon>Stenotrophomonas</taxon>
        <taxon>Stenotrophomonas maltophilia group</taxon>
    </lineage>
</organism>